<dbReference type="PANTHER" id="PTHR22602">
    <property type="entry name" value="TRANSFERASE CAF17, MITOCHONDRIAL-RELATED"/>
    <property type="match status" value="1"/>
</dbReference>
<dbReference type="SUPFAM" id="SSF103025">
    <property type="entry name" value="Folate-binding domain"/>
    <property type="match status" value="1"/>
</dbReference>
<gene>
    <name evidence="6" type="ORF">MAR_001138</name>
</gene>
<evidence type="ECO:0000256" key="2">
    <source>
        <dbReference type="ARBA" id="ARBA00022946"/>
    </source>
</evidence>
<dbReference type="InterPro" id="IPR057460">
    <property type="entry name" value="CAF17_C"/>
</dbReference>
<evidence type="ECO:0000313" key="6">
    <source>
        <dbReference type="EMBL" id="WAR19300.1"/>
    </source>
</evidence>
<proteinExistence type="predicted"/>
<dbReference type="Pfam" id="PF01571">
    <property type="entry name" value="GCV_T"/>
    <property type="match status" value="1"/>
</dbReference>
<dbReference type="Proteomes" id="UP001164746">
    <property type="component" value="Chromosome 11"/>
</dbReference>
<feature type="domain" description="CAF17 C-terminal" evidence="5">
    <location>
        <begin position="262"/>
        <end position="336"/>
    </location>
</feature>
<dbReference type="PANTHER" id="PTHR22602:SF0">
    <property type="entry name" value="TRANSFERASE CAF17, MITOCHONDRIAL-RELATED"/>
    <property type="match status" value="1"/>
</dbReference>
<dbReference type="Gene3D" id="2.40.30.160">
    <property type="match status" value="1"/>
</dbReference>
<reference evidence="6" key="1">
    <citation type="submission" date="2022-11" db="EMBL/GenBank/DDBJ databases">
        <title>Centuries of genome instability and evolution in soft-shell clam transmissible cancer (bioRxiv).</title>
        <authorList>
            <person name="Hart S.F.M."/>
            <person name="Yonemitsu M.A."/>
            <person name="Giersch R.M."/>
            <person name="Beal B.F."/>
            <person name="Arriagada G."/>
            <person name="Davis B.W."/>
            <person name="Ostrander E.A."/>
            <person name="Goff S.P."/>
            <person name="Metzger M.J."/>
        </authorList>
    </citation>
    <scope>NUCLEOTIDE SEQUENCE</scope>
    <source>
        <strain evidence="6">MELC-2E11</strain>
        <tissue evidence="6">Siphon/mantle</tissue>
    </source>
</reference>
<keyword evidence="3" id="KW-0496">Mitochondrion</keyword>
<feature type="domain" description="GCVT N-terminal" evidence="4">
    <location>
        <begin position="52"/>
        <end position="160"/>
    </location>
</feature>
<name>A0ABY7FB11_MYAAR</name>
<sequence length="338" mass="37589">MTLTLRITFKRTSDKFKESTMGFQLILRTARTKIKLLKFSHINARNLSTSSGRVEVYQLRSRGIVKVKGSDAVPFLQGLITNDVSLLGVDGKAQYSMLLNVQGRVLYDLFLYDVSESHVDRTILMDCDRSLLKKVMSDISRYKIRKKVTLEDASEKLNVFTTLNGDHVDGGLVATADPRVPSFGSRVIAEGVPDSWCVVSDETGYHEKRLQWGIPEGPLDIPHGVALPLESNLVYMNGVNFSKGCYLGQELTARTHHTGVTRKRLMPLIFDGNPDAIESGQNIQNDQNKSVGKFRSVVGQYGLGLMRVKEISGDLTVTSKSGKVISVRAEQPAWWPVE</sequence>
<dbReference type="EMBL" id="CP111022">
    <property type="protein sequence ID" value="WAR19300.1"/>
    <property type="molecule type" value="Genomic_DNA"/>
</dbReference>
<dbReference type="InterPro" id="IPR017703">
    <property type="entry name" value="YgfZ/GCV_T_CS"/>
</dbReference>
<comment type="subcellular location">
    <subcellularLocation>
        <location evidence="1">Mitochondrion</location>
    </subcellularLocation>
</comment>
<evidence type="ECO:0000259" key="5">
    <source>
        <dbReference type="Pfam" id="PF25455"/>
    </source>
</evidence>
<accession>A0ABY7FB11</accession>
<dbReference type="Gene3D" id="3.30.1360.120">
    <property type="entry name" value="Probable tRNA modification gtpase trme, domain 1"/>
    <property type="match status" value="1"/>
</dbReference>
<organism evidence="6 7">
    <name type="scientific">Mya arenaria</name>
    <name type="common">Soft-shell clam</name>
    <dbReference type="NCBI Taxonomy" id="6604"/>
    <lineage>
        <taxon>Eukaryota</taxon>
        <taxon>Metazoa</taxon>
        <taxon>Spiralia</taxon>
        <taxon>Lophotrochozoa</taxon>
        <taxon>Mollusca</taxon>
        <taxon>Bivalvia</taxon>
        <taxon>Autobranchia</taxon>
        <taxon>Heteroconchia</taxon>
        <taxon>Euheterodonta</taxon>
        <taxon>Imparidentia</taxon>
        <taxon>Neoheterodontei</taxon>
        <taxon>Myida</taxon>
        <taxon>Myoidea</taxon>
        <taxon>Myidae</taxon>
        <taxon>Mya</taxon>
    </lineage>
</organism>
<dbReference type="InterPro" id="IPR027266">
    <property type="entry name" value="TrmE/GcvT-like"/>
</dbReference>
<dbReference type="InterPro" id="IPR006222">
    <property type="entry name" value="GCVT_N"/>
</dbReference>
<evidence type="ECO:0000259" key="4">
    <source>
        <dbReference type="Pfam" id="PF01571"/>
    </source>
</evidence>
<dbReference type="InterPro" id="IPR045179">
    <property type="entry name" value="YgfZ/GcvT"/>
</dbReference>
<evidence type="ECO:0000313" key="7">
    <source>
        <dbReference type="Proteomes" id="UP001164746"/>
    </source>
</evidence>
<protein>
    <submittedName>
        <fullName evidence="6">CAF17-like protein</fullName>
    </submittedName>
</protein>
<evidence type="ECO:0000256" key="3">
    <source>
        <dbReference type="ARBA" id="ARBA00023128"/>
    </source>
</evidence>
<keyword evidence="7" id="KW-1185">Reference proteome</keyword>
<dbReference type="NCBIfam" id="TIGR03317">
    <property type="entry name" value="ygfZ_signature"/>
    <property type="match status" value="1"/>
</dbReference>
<evidence type="ECO:0000256" key="1">
    <source>
        <dbReference type="ARBA" id="ARBA00004173"/>
    </source>
</evidence>
<dbReference type="Pfam" id="PF25455">
    <property type="entry name" value="Beta-barrel_CAF17_C"/>
    <property type="match status" value="1"/>
</dbReference>
<keyword evidence="2" id="KW-0809">Transit peptide</keyword>